<evidence type="ECO:0000313" key="4">
    <source>
        <dbReference type="Proteomes" id="UP000663131"/>
    </source>
</evidence>
<dbReference type="KEGG" id="bbrx:BRETT_003665"/>
<proteinExistence type="predicted"/>
<dbReference type="EMBL" id="CP063134">
    <property type="protein sequence ID" value="QOU19516.1"/>
    <property type="molecule type" value="Genomic_DNA"/>
</dbReference>
<feature type="compositionally biased region" description="Polar residues" evidence="1">
    <location>
        <begin position="112"/>
        <end position="127"/>
    </location>
</feature>
<reference evidence="3" key="1">
    <citation type="submission" date="2020-10" db="EMBL/GenBank/DDBJ databases">
        <authorList>
            <person name="Palmer J.M."/>
        </authorList>
    </citation>
    <scope>NUCLEOTIDE SEQUENCE</scope>
    <source>
        <strain evidence="3">UCD 2041</strain>
    </source>
</reference>
<feature type="region of interest" description="Disordered" evidence="1">
    <location>
        <begin position="75"/>
        <end position="127"/>
    </location>
</feature>
<dbReference type="OrthoDB" id="2683368at2759"/>
<organism evidence="3 4">
    <name type="scientific">Dekkera bruxellensis</name>
    <name type="common">Brettanomyces custersii</name>
    <dbReference type="NCBI Taxonomy" id="5007"/>
    <lineage>
        <taxon>Eukaryota</taxon>
        <taxon>Fungi</taxon>
        <taxon>Dikarya</taxon>
        <taxon>Ascomycota</taxon>
        <taxon>Saccharomycotina</taxon>
        <taxon>Pichiomycetes</taxon>
        <taxon>Pichiales</taxon>
        <taxon>Pichiaceae</taxon>
        <taxon>Brettanomyces</taxon>
    </lineage>
</organism>
<evidence type="ECO:0000256" key="1">
    <source>
        <dbReference type="SAM" id="MobiDB-lite"/>
    </source>
</evidence>
<dbReference type="InterPro" id="IPR028095">
    <property type="entry name" value="Mso1_N_dom"/>
</dbReference>
<dbReference type="AlphaFoldDB" id="A0A871R2R5"/>
<reference evidence="3" key="2">
    <citation type="journal article" name="BMC Genomics">
        <title>New genome assemblies reveal patterns of domestication and adaptation across Brettanomyces (Dekkera) species.</title>
        <authorList>
            <person name="Roach M.J."/>
            <person name="Borneman A.R."/>
        </authorList>
    </citation>
    <scope>NUCLEOTIDE SEQUENCE</scope>
    <source>
        <strain evidence="3">UCD 2041</strain>
    </source>
</reference>
<gene>
    <name evidence="3" type="ORF">BRETT_003665</name>
</gene>
<dbReference type="Pfam" id="PF14475">
    <property type="entry name" value="Mso1_Sec1_bdg"/>
    <property type="match status" value="1"/>
</dbReference>
<feature type="domain" description="Mso1 N-terminal" evidence="2">
    <location>
        <begin position="19"/>
        <end position="53"/>
    </location>
</feature>
<dbReference type="GeneID" id="64575588"/>
<sequence>MSTVLQKFRKISSEIGSITHKEEKDGRTEDDTVVSRSLLKYFRTNGLQPPEWLHASAGSESASMSYGSRVSSLKPRIRASASSPVIPQPQARRGMPPASAPSINSRPRLMSRFSTSSDLSKVGGRSTTKLSRFGTMSAHGASRNRFTVRKND</sequence>
<evidence type="ECO:0000259" key="2">
    <source>
        <dbReference type="Pfam" id="PF14475"/>
    </source>
</evidence>
<protein>
    <recommendedName>
        <fullName evidence="2">Mso1 N-terminal domain-containing protein</fullName>
    </recommendedName>
</protein>
<dbReference type="RefSeq" id="XP_041136009.1">
    <property type="nucleotide sequence ID" value="XM_041282170.1"/>
</dbReference>
<evidence type="ECO:0000313" key="3">
    <source>
        <dbReference type="EMBL" id="QOU19516.1"/>
    </source>
</evidence>
<dbReference type="Proteomes" id="UP000663131">
    <property type="component" value="Chromosome 6"/>
</dbReference>
<accession>A0A871R2R5</accession>
<name>A0A871R2R5_DEKBR</name>